<dbReference type="EMBL" id="QRFF01000001">
    <property type="protein sequence ID" value="KAA3504040.1"/>
    <property type="molecule type" value="Genomic_DNA"/>
</dbReference>
<evidence type="ECO:0000313" key="2">
    <source>
        <dbReference type="EMBL" id="CAD0211409.1"/>
    </source>
</evidence>
<dbReference type="OrthoDB" id="8374159at2"/>
<dbReference type="KEGG" id="aro:B0909_04815"/>
<dbReference type="Proteomes" id="UP000528185">
    <property type="component" value="Unassembled WGS sequence"/>
</dbReference>
<evidence type="ECO:0000313" key="3">
    <source>
        <dbReference type="EMBL" id="KAA3504040.1"/>
    </source>
</evidence>
<proteinExistence type="predicted"/>
<protein>
    <recommendedName>
        <fullName evidence="8">Lytic transglycosylase domain-containing protein</fullName>
    </recommendedName>
</protein>
<feature type="chain" id="PRO_5042333917" description="Lytic transglycosylase domain-containing protein" evidence="1">
    <location>
        <begin position="21"/>
        <end position="83"/>
    </location>
</feature>
<gene>
    <name evidence="2" type="ORF">AGRHK599_LOCUS1367</name>
    <name evidence="3" type="ORF">DXM27_01785</name>
    <name evidence="4" type="ORF">EXN68_05055</name>
</gene>
<dbReference type="Proteomes" id="UP000473658">
    <property type="component" value="Unassembled WGS sequence"/>
</dbReference>
<accession>A0A178H9U4</accession>
<keyword evidence="1" id="KW-0732">Signal</keyword>
<dbReference type="AlphaFoldDB" id="A0A178H9U4"/>
<comment type="caution">
    <text evidence="4">The sequence shown here is derived from an EMBL/GenBank/DDBJ whole genome shotgun (WGS) entry which is preliminary data.</text>
</comment>
<evidence type="ECO:0000313" key="5">
    <source>
        <dbReference type="Proteomes" id="UP000315434"/>
    </source>
</evidence>
<name>A0A178H9U4_RHIRH</name>
<organism evidence="4 5">
    <name type="scientific">Rhizobium rhizogenes</name>
    <name type="common">Agrobacterium rhizogenes</name>
    <dbReference type="NCBI Taxonomy" id="359"/>
    <lineage>
        <taxon>Bacteria</taxon>
        <taxon>Pseudomonadati</taxon>
        <taxon>Pseudomonadota</taxon>
        <taxon>Alphaproteobacteria</taxon>
        <taxon>Hyphomicrobiales</taxon>
        <taxon>Rhizobiaceae</taxon>
        <taxon>Rhizobium/Agrobacterium group</taxon>
        <taxon>Rhizobium</taxon>
    </lineage>
</organism>
<reference evidence="3 6" key="1">
    <citation type="submission" date="2018-08" db="EMBL/GenBank/DDBJ databases">
        <title>Crown Gall in kiwifruit.</title>
        <authorList>
            <person name="Visnovsky S.B."/>
            <person name="Pitman A.R."/>
        </authorList>
    </citation>
    <scope>NUCLEOTIDE SEQUENCE [LARGE SCALE GENOMIC DNA]</scope>
    <source>
        <strain evidence="3 6">SBV_302_78_2</strain>
    </source>
</reference>
<evidence type="ECO:0000313" key="6">
    <source>
        <dbReference type="Proteomes" id="UP000473658"/>
    </source>
</evidence>
<evidence type="ECO:0000313" key="7">
    <source>
        <dbReference type="Proteomes" id="UP000528185"/>
    </source>
</evidence>
<reference evidence="2 7" key="3">
    <citation type="submission" date="2020-06" db="EMBL/GenBank/DDBJ databases">
        <authorList>
            <person name="De Coninck B."/>
            <person name="Ibrahim H."/>
        </authorList>
    </citation>
    <scope>NUCLEOTIDE SEQUENCE [LARGE SCALE GENOMIC DNA]</scope>
    <source>
        <strain evidence="2">Ag_rhizogenes_K599</strain>
    </source>
</reference>
<dbReference type="Proteomes" id="UP000315434">
    <property type="component" value="Unassembled WGS sequence"/>
</dbReference>
<dbReference type="RefSeq" id="WP_046798386.1">
    <property type="nucleotide sequence ID" value="NZ_CAICSX020000001.1"/>
</dbReference>
<dbReference type="EMBL" id="CAICSX020000001">
    <property type="protein sequence ID" value="CAD0211409.1"/>
    <property type="molecule type" value="Genomic_DNA"/>
</dbReference>
<dbReference type="EMBL" id="SGNY01000001">
    <property type="protein sequence ID" value="TRB03018.1"/>
    <property type="molecule type" value="Genomic_DNA"/>
</dbReference>
<evidence type="ECO:0000313" key="4">
    <source>
        <dbReference type="EMBL" id="TRB03018.1"/>
    </source>
</evidence>
<feature type="signal peptide" evidence="1">
    <location>
        <begin position="1"/>
        <end position="20"/>
    </location>
</feature>
<evidence type="ECO:0000256" key="1">
    <source>
        <dbReference type="SAM" id="SignalP"/>
    </source>
</evidence>
<sequence>MKSVLIIAAVFGFSASAALAECAGHEKINASVPAVDREFKTASIVPPTEPVDKPVVILKKTDRLPAATVATTGEPEAAMQRMQ</sequence>
<reference evidence="4 5" key="2">
    <citation type="journal article" date="2019" name="Appl. Microbiol. Biotechnol.">
        <title>Differential efficiency of wild type rhizogenic strains for rol gene transformation of plants.</title>
        <authorList>
            <person name="Desmet S."/>
            <person name="De Keyser E."/>
            <person name="Van Vaerenbergh J."/>
            <person name="Baeyen S."/>
            <person name="Van Huylenbroeck J."/>
            <person name="Geelen D."/>
            <person name="Dhooghe E."/>
        </authorList>
    </citation>
    <scope>NUCLEOTIDE SEQUENCE [LARGE SCALE GENOMIC DNA]</scope>
    <source>
        <strain evidence="4 5">GBBC3284</strain>
    </source>
</reference>
<evidence type="ECO:0008006" key="8">
    <source>
        <dbReference type="Google" id="ProtNLM"/>
    </source>
</evidence>